<dbReference type="PANTHER" id="PTHR15682">
    <property type="entry name" value="UNHEALTHY RIBOSOME BIOGENESIS PROTEIN 2 HOMOLOG"/>
    <property type="match status" value="1"/>
</dbReference>
<feature type="compositionally biased region" description="Basic residues" evidence="1">
    <location>
        <begin position="79"/>
        <end position="93"/>
    </location>
</feature>
<dbReference type="GO" id="GO:0042254">
    <property type="term" value="P:ribosome biogenesis"/>
    <property type="evidence" value="ECO:0007669"/>
    <property type="project" value="TreeGrafter"/>
</dbReference>
<protein>
    <recommendedName>
        <fullName evidence="2">Nucleolar 27S pre-rRNA processing Urb2/Npa2 C-terminal domain-containing protein</fullName>
    </recommendedName>
</protein>
<comment type="caution">
    <text evidence="3">The sequence shown here is derived from an EMBL/GenBank/DDBJ whole genome shotgun (WGS) entry which is preliminary data.</text>
</comment>
<sequence>MLLSYSREAKLPLRASVTHISNFPQSTQIPRAELQNKSYNRNVARPKEEHHPNRSNRYPQVRRRDRRRKRGEEAARCSLTRRRRRPLGRRRPKSSSPLAASSGLHRPHVVPATRPAIHPLLRPCPQLPPRPRLQGAPAITTIYFVCAFYFAGRSEHSPAASEHSPVAPSCDLSACGPISNNSSSAMTNTASVPPENPAVGHRKRYLASEAEEVEKSIEHTKKRRTIPHGAWANLDLILSLQSKDASFGSKIELAFNYLTTIDDGNDRRPDVVRLPRLFSILIDWIQPHLISSETATRNSEICDPSLDYRCWAVLKVSLQKSSSGVSPNLLRAITHVLQHALLIAGDCSLYVGDCPMLFKQLFECLSFLHLSNSRTFYNAGVELWVSCAKEVVNLVLKVLTNDDLKSTDAEIFLSLAILLLENFSGFLRFHTNPRNVFRPFMDRLLEPLLELFVLLKLRVNEGKHKRVGSLLDMVKEVLSNGLFHPAHIGGFLSFRNSTVEQEGRCLKGINESYHRHFFQRLDMMITEKKAVPLGGFGYLLCLFINKAKNQNVGTLASKVDVASGKHPEEGEGTSKPLFAVFTQFLKPLVFECRRCLEFDFSWNEDLLELKLVEGHCMLKSVNEIFSNFIDEKIYAPTEDTSEESHFKFLKEICDIIISISRNFYSFWLSILHLGNVRIKKVLPLIAKEIFIAVGSFLEIEYKAVGDELVELWLMMLSYLAVQMPLSDIKPCALLVSEILKLACQLINIYSELRQVNGPIFALCKAIRLFPVGNSAVSTRNSVFVASSSLHSGMCLKSISTLLSSETFQLAMSNSIKSIPERQANGCIQELNIDITDSLEWIKNGQHDNTYVGETTTSNRKILESDLKVEILGRILTEIYIIILDSLTVTVTNSLIVGNSVESLLKGIRPSFSYLVQNPSDGINEFIYCITGQNLLNNDLIQSQNGQQMFPISMSWFFVFIFRVYTSCRSLYRQSISFMPPTSARKASDTMGNLFYVSHGLEWRNKLKFLDNGYFSWIVNPSISLVNLIQFLSEPFLSSSSPAYTHLYCAVTVMVLQRVNDLNRMLKVYTFLQKEGSHGSKILLENSGIHKSSKRLNRLIAISRSEATELTNFLTGNLQYMASHGKCICNQRFNSSETTISLSDGNNLGNDVCSFYGNLLPGQLWLLMCQNIDAWCTHASNKDLKVFLSHLLLYSLPCRSVLEESSIGGSLFWNVNMHKVALELISDSILYEQPALFKYLTSRICRALKRSFTDLANNYSASCKHLYSLSEWSEILNTLVQGAVADISGSSSLSVPNCICSDICRRESCTSSQIQLKGCEDLLHLLCKMPAIHVTTTAFTDYATYILNIERVLMSILKTCHTQSSVNHLPYLLRLFVLCRRAIKHLLVASVENEETLNPSYLFTVFNHSTILWFLKSVDELVGLPHAFFGEMNSVQVEAMYFSLIDHTAYIFLTVSKKLMSSTFQHKVYNEMLDKQLASQDVITKEDIYNISDQYSETSGNSESFKGLEMFAEILADQIRDLTITKDMIHEKETDLYIFNWNRLSCLMSCLQGFLWGVASATNSMDGDLFTDNQQPVLYAHPSRLENYFVVFENFVHSCISILFTHTHDKSSCRNIVAETAPFHEEHFFVKNHVISQKQVEKTYNKDPSCDENANHFAIRKGKSSHAIHKKRVINAFRAIYDTNLSNLEHLRVSFIQSLLKGERSYLAYAVRQLFLSSAAILKLRCMFLFRIELESRSGFQEFPSTSMTDLLEISHVILQEVAEMVGRPNQLSFVWLDGILKYLEVIGDYINLTDPHLSKDVYIHFINDHLRAIGKCISVQGKSATLSSHDTGSNTKMLQREPHISVCEGQSLYARECEINKFKGLLRLSFRKFISRPTKLHLEMVVLAIERAMIGMQPVYHTGYEVRTVNVDGSKVSPIVAGGIDGLDLVLEYVSEQKPVIKERISSLVVCLFNIIVHIHHPKIFYGEKLLLNKTEVNADAGSVILMCVEVLITIAGKQSLHMNKCHASQCLHVPMVLFKNFCELRDSLDCNFSTDSPDVSGSCNDAHDYMVDREFSVDLYTSCCKLLCTTLRHRTYEVERSIALLQDSVVTLLNCLEIVDVNSQYRKGCFTWDMGEAVKCASSLRRIYEEIRQQKNVVGKSSIYFLSSYVNVYCGFGPLQTGIKREIDEALRPGIYSLIDICTSDDIQQLHTLLNESSCRSTLSELVRDYRLNFRFEGKA</sequence>
<dbReference type="InterPro" id="IPR018849">
    <property type="entry name" value="Urb2/Npa2_C"/>
</dbReference>
<dbReference type="GO" id="GO:0005730">
    <property type="term" value="C:nucleolus"/>
    <property type="evidence" value="ECO:0007669"/>
    <property type="project" value="TreeGrafter"/>
</dbReference>
<gene>
    <name evidence="3" type="ORF">ZIOFF_073621</name>
</gene>
<dbReference type="InterPro" id="IPR052609">
    <property type="entry name" value="Ribosome_Biogenesis_Reg"/>
</dbReference>
<reference evidence="3 4" key="1">
    <citation type="submission" date="2020-08" db="EMBL/GenBank/DDBJ databases">
        <title>Plant Genome Project.</title>
        <authorList>
            <person name="Zhang R.-G."/>
        </authorList>
    </citation>
    <scope>NUCLEOTIDE SEQUENCE [LARGE SCALE GENOMIC DNA]</scope>
    <source>
        <tissue evidence="3">Rhizome</tissue>
    </source>
</reference>
<dbReference type="Pfam" id="PF10441">
    <property type="entry name" value="Urb2"/>
    <property type="match status" value="1"/>
</dbReference>
<feature type="domain" description="Nucleolar 27S pre-rRNA processing Urb2/Npa2 C-terminal" evidence="2">
    <location>
        <begin position="1987"/>
        <end position="2220"/>
    </location>
</feature>
<keyword evidence="4" id="KW-1185">Reference proteome</keyword>
<evidence type="ECO:0000259" key="2">
    <source>
        <dbReference type="Pfam" id="PF10441"/>
    </source>
</evidence>
<name>A0A8J5C161_ZINOF</name>
<organism evidence="3 4">
    <name type="scientific">Zingiber officinale</name>
    <name type="common">Ginger</name>
    <name type="synonym">Amomum zingiber</name>
    <dbReference type="NCBI Taxonomy" id="94328"/>
    <lineage>
        <taxon>Eukaryota</taxon>
        <taxon>Viridiplantae</taxon>
        <taxon>Streptophyta</taxon>
        <taxon>Embryophyta</taxon>
        <taxon>Tracheophyta</taxon>
        <taxon>Spermatophyta</taxon>
        <taxon>Magnoliopsida</taxon>
        <taxon>Liliopsida</taxon>
        <taxon>Zingiberales</taxon>
        <taxon>Zingiberaceae</taxon>
        <taxon>Zingiber</taxon>
    </lineage>
</organism>
<dbReference type="EMBL" id="JACMSC010000022">
    <property type="protein sequence ID" value="KAG6468926.1"/>
    <property type="molecule type" value="Genomic_DNA"/>
</dbReference>
<evidence type="ECO:0000313" key="4">
    <source>
        <dbReference type="Proteomes" id="UP000734854"/>
    </source>
</evidence>
<accession>A0A8J5C161</accession>
<evidence type="ECO:0000256" key="1">
    <source>
        <dbReference type="SAM" id="MobiDB-lite"/>
    </source>
</evidence>
<dbReference type="Proteomes" id="UP000734854">
    <property type="component" value="Unassembled WGS sequence"/>
</dbReference>
<evidence type="ECO:0000313" key="3">
    <source>
        <dbReference type="EMBL" id="KAG6468926.1"/>
    </source>
</evidence>
<feature type="region of interest" description="Disordered" evidence="1">
    <location>
        <begin position="42"/>
        <end position="108"/>
    </location>
</feature>
<dbReference type="PANTHER" id="PTHR15682:SF2">
    <property type="entry name" value="UNHEALTHY RIBOSOME BIOGENESIS PROTEIN 2 HOMOLOG"/>
    <property type="match status" value="1"/>
</dbReference>
<feature type="compositionally biased region" description="Basic residues" evidence="1">
    <location>
        <begin position="60"/>
        <end position="69"/>
    </location>
</feature>
<proteinExistence type="predicted"/>